<evidence type="ECO:0000313" key="2">
    <source>
        <dbReference type="Proteomes" id="UP000308600"/>
    </source>
</evidence>
<keyword evidence="2" id="KW-1185">Reference proteome</keyword>
<reference evidence="1 2" key="1">
    <citation type="journal article" date="2019" name="Nat. Ecol. Evol.">
        <title>Megaphylogeny resolves global patterns of mushroom evolution.</title>
        <authorList>
            <person name="Varga T."/>
            <person name="Krizsan K."/>
            <person name="Foldi C."/>
            <person name="Dima B."/>
            <person name="Sanchez-Garcia M."/>
            <person name="Sanchez-Ramirez S."/>
            <person name="Szollosi G.J."/>
            <person name="Szarkandi J.G."/>
            <person name="Papp V."/>
            <person name="Albert L."/>
            <person name="Andreopoulos W."/>
            <person name="Angelini C."/>
            <person name="Antonin V."/>
            <person name="Barry K.W."/>
            <person name="Bougher N.L."/>
            <person name="Buchanan P."/>
            <person name="Buyck B."/>
            <person name="Bense V."/>
            <person name="Catcheside P."/>
            <person name="Chovatia M."/>
            <person name="Cooper J."/>
            <person name="Damon W."/>
            <person name="Desjardin D."/>
            <person name="Finy P."/>
            <person name="Geml J."/>
            <person name="Haridas S."/>
            <person name="Hughes K."/>
            <person name="Justo A."/>
            <person name="Karasinski D."/>
            <person name="Kautmanova I."/>
            <person name="Kiss B."/>
            <person name="Kocsube S."/>
            <person name="Kotiranta H."/>
            <person name="LaButti K.M."/>
            <person name="Lechner B.E."/>
            <person name="Liimatainen K."/>
            <person name="Lipzen A."/>
            <person name="Lukacs Z."/>
            <person name="Mihaltcheva S."/>
            <person name="Morgado L.N."/>
            <person name="Niskanen T."/>
            <person name="Noordeloos M.E."/>
            <person name="Ohm R.A."/>
            <person name="Ortiz-Santana B."/>
            <person name="Ovrebo C."/>
            <person name="Racz N."/>
            <person name="Riley R."/>
            <person name="Savchenko A."/>
            <person name="Shiryaev A."/>
            <person name="Soop K."/>
            <person name="Spirin V."/>
            <person name="Szebenyi C."/>
            <person name="Tomsovsky M."/>
            <person name="Tulloss R.E."/>
            <person name="Uehling J."/>
            <person name="Grigoriev I.V."/>
            <person name="Vagvolgyi C."/>
            <person name="Papp T."/>
            <person name="Martin F.M."/>
            <person name="Miettinen O."/>
            <person name="Hibbett D.S."/>
            <person name="Nagy L.G."/>
        </authorList>
    </citation>
    <scope>NUCLEOTIDE SEQUENCE [LARGE SCALE GENOMIC DNA]</scope>
    <source>
        <strain evidence="1 2">NL-1719</strain>
    </source>
</reference>
<name>A0ACD3AN44_9AGAR</name>
<dbReference type="Proteomes" id="UP000308600">
    <property type="component" value="Unassembled WGS sequence"/>
</dbReference>
<protein>
    <submittedName>
        <fullName evidence="1">Uncharacterized protein</fullName>
    </submittedName>
</protein>
<organism evidence="1 2">
    <name type="scientific">Pluteus cervinus</name>
    <dbReference type="NCBI Taxonomy" id="181527"/>
    <lineage>
        <taxon>Eukaryota</taxon>
        <taxon>Fungi</taxon>
        <taxon>Dikarya</taxon>
        <taxon>Basidiomycota</taxon>
        <taxon>Agaricomycotina</taxon>
        <taxon>Agaricomycetes</taxon>
        <taxon>Agaricomycetidae</taxon>
        <taxon>Agaricales</taxon>
        <taxon>Pluteineae</taxon>
        <taxon>Pluteaceae</taxon>
        <taxon>Pluteus</taxon>
    </lineage>
</organism>
<gene>
    <name evidence="1" type="ORF">BDN72DRAFT_105336</name>
</gene>
<accession>A0ACD3AN44</accession>
<evidence type="ECO:0000313" key="1">
    <source>
        <dbReference type="EMBL" id="TFK67343.1"/>
    </source>
</evidence>
<sequence>MFTPPPSPTPPPSQFKGKTFATYPLVPSTSSSSANLFAPEPEWHTEQGDTTIVGAHAHKPRYEHQDVDVDEDLLQQHHEEQDKSTALKRRIGRNTRWLAIFVPLILVLVTLSTRYFSHPAVFDVLSGEVRGGKGKELPFSWEIHKRHPQAGALAADDDNLNNGGGSVTATAVSLLSASGISTAPQSPGSSTSQPALATVAATAQPLPTVPNNPPLPTPFPQPFDSSLSQNFSSSSCFAFFNNMTTAAPFRTCRPFSLLLQSSNQFLGAQQNLTLLNNIVWGTCNTSSGKSQCIANMQWFASSLQTQCSKDLGDRNTLAVDTLTALQAYEVMYNTGCLTDPTTSSYCFVNAVHSSSPSDFYYYQLPLGISVPKKTIPSCSACTRSVLSVYAAALQNGSSSDQLDQLKDTYNDAASAAVQACGADYAQSNLVNGAGPTLAVAFGLGKFGLGGLSQTTTMSLVMSLGLLGWTVNGVLDLVSGASMML</sequence>
<proteinExistence type="predicted"/>
<dbReference type="EMBL" id="ML208378">
    <property type="protein sequence ID" value="TFK67343.1"/>
    <property type="molecule type" value="Genomic_DNA"/>
</dbReference>